<proteinExistence type="inferred from homology"/>
<comment type="similarity">
    <text evidence="1">Belongs to the universal ribosomal protein uL16 family.</text>
</comment>
<dbReference type="GO" id="GO:1990904">
    <property type="term" value="C:ribonucleoprotein complex"/>
    <property type="evidence" value="ECO:0007669"/>
    <property type="project" value="UniProtKB-KW"/>
</dbReference>
<dbReference type="GO" id="GO:0006412">
    <property type="term" value="P:translation"/>
    <property type="evidence" value="ECO:0007669"/>
    <property type="project" value="InterPro"/>
</dbReference>
<reference evidence="4" key="1">
    <citation type="submission" date="2020-06" db="EMBL/GenBank/DDBJ databases">
        <title>Draft genome of Bugula neritina, a colonial animal packing powerful symbionts and potential medicines.</title>
        <authorList>
            <person name="Rayko M."/>
        </authorList>
    </citation>
    <scope>NUCLEOTIDE SEQUENCE [LARGE SCALE GENOMIC DNA]</scope>
    <source>
        <strain evidence="4">Kwan_BN1</strain>
    </source>
</reference>
<keyword evidence="5" id="KW-1185">Reference proteome</keyword>
<dbReference type="InterPro" id="IPR016180">
    <property type="entry name" value="Ribosomal_uL16_dom"/>
</dbReference>
<keyword evidence="3" id="KW-0687">Ribonucleoprotein</keyword>
<organism evidence="4 5">
    <name type="scientific">Bugula neritina</name>
    <name type="common">Brown bryozoan</name>
    <name type="synonym">Sertularia neritina</name>
    <dbReference type="NCBI Taxonomy" id="10212"/>
    <lineage>
        <taxon>Eukaryota</taxon>
        <taxon>Metazoa</taxon>
        <taxon>Spiralia</taxon>
        <taxon>Lophotrochozoa</taxon>
        <taxon>Bryozoa</taxon>
        <taxon>Gymnolaemata</taxon>
        <taxon>Cheilostomatida</taxon>
        <taxon>Flustrina</taxon>
        <taxon>Buguloidea</taxon>
        <taxon>Bugulidae</taxon>
        <taxon>Bugula</taxon>
    </lineage>
</organism>
<comment type="caution">
    <text evidence="4">The sequence shown here is derived from an EMBL/GenBank/DDBJ whole genome shotgun (WGS) entry which is preliminary data.</text>
</comment>
<dbReference type="Gene3D" id="3.90.1170.10">
    <property type="entry name" value="Ribosomal protein L10e/L16"/>
    <property type="match status" value="1"/>
</dbReference>
<keyword evidence="2" id="KW-0689">Ribosomal protein</keyword>
<dbReference type="OrthoDB" id="10258869at2759"/>
<dbReference type="InterPro" id="IPR001197">
    <property type="entry name" value="Ribosomal_uL16_euk_arch"/>
</dbReference>
<dbReference type="AlphaFoldDB" id="A0A7J7J214"/>
<evidence type="ECO:0000256" key="2">
    <source>
        <dbReference type="ARBA" id="ARBA00022980"/>
    </source>
</evidence>
<dbReference type="Proteomes" id="UP000593567">
    <property type="component" value="Unassembled WGS sequence"/>
</dbReference>
<evidence type="ECO:0000256" key="1">
    <source>
        <dbReference type="ARBA" id="ARBA00008931"/>
    </source>
</evidence>
<dbReference type="GO" id="GO:0005840">
    <property type="term" value="C:ribosome"/>
    <property type="evidence" value="ECO:0007669"/>
    <property type="project" value="UniProtKB-KW"/>
</dbReference>
<dbReference type="InterPro" id="IPR036920">
    <property type="entry name" value="Ribosomal_uL16_sf"/>
</dbReference>
<dbReference type="CDD" id="cd01433">
    <property type="entry name" value="Ribosomal_L16_L10e"/>
    <property type="match status" value="1"/>
</dbReference>
<dbReference type="Pfam" id="PF00252">
    <property type="entry name" value="Ribosomal_L16"/>
    <property type="match status" value="1"/>
</dbReference>
<protein>
    <submittedName>
        <fullName evidence="4">RpL10</fullName>
    </submittedName>
</protein>
<dbReference type="SUPFAM" id="SSF54686">
    <property type="entry name" value="Ribosomal protein L16p/L10e"/>
    <property type="match status" value="1"/>
</dbReference>
<dbReference type="GO" id="GO:0003735">
    <property type="term" value="F:structural constituent of ribosome"/>
    <property type="evidence" value="ECO:0007669"/>
    <property type="project" value="InterPro"/>
</dbReference>
<sequence length="98" mass="10994">MRGAYGKPLGTCARVSIGQPIMSVRIRDQHKDAAIEALRRSKFKFPGRQKFSCCDDTLNPFSEVCVISSGLRHRSGVMIILWDELMHEGSLLFKNSPV</sequence>
<evidence type="ECO:0000313" key="5">
    <source>
        <dbReference type="Proteomes" id="UP000593567"/>
    </source>
</evidence>
<name>A0A7J7J214_BUGNE</name>
<dbReference type="InterPro" id="IPR047873">
    <property type="entry name" value="Ribosomal_uL16"/>
</dbReference>
<evidence type="ECO:0000256" key="3">
    <source>
        <dbReference type="ARBA" id="ARBA00023274"/>
    </source>
</evidence>
<dbReference type="EMBL" id="VXIV02003192">
    <property type="protein sequence ID" value="KAF6020133.1"/>
    <property type="molecule type" value="Genomic_DNA"/>
</dbReference>
<accession>A0A7J7J214</accession>
<dbReference type="PANTHER" id="PTHR11726">
    <property type="entry name" value="60S RIBOSOMAL PROTEIN L10"/>
    <property type="match status" value="1"/>
</dbReference>
<evidence type="ECO:0000313" key="4">
    <source>
        <dbReference type="EMBL" id="KAF6020133.1"/>
    </source>
</evidence>
<gene>
    <name evidence="4" type="ORF">EB796_021575</name>
</gene>